<dbReference type="PANTHER" id="PTHR30307">
    <property type="entry name" value="S-ADENOSYLMETHIONINE:TRNA RIBOSYLTRANSFERASE-ISOMERASE"/>
    <property type="match status" value="1"/>
</dbReference>
<evidence type="ECO:0000256" key="13">
    <source>
        <dbReference type="HAMAP-Rule" id="MF_00113"/>
    </source>
</evidence>
<proteinExistence type="inferred from homology"/>
<keyword evidence="15" id="KW-1185">Reference proteome</keyword>
<comment type="pathway">
    <text evidence="2 13">tRNA modification; tRNA-queuosine biosynthesis.</text>
</comment>
<dbReference type="FunFam" id="3.40.1780.10:FF:000001">
    <property type="entry name" value="S-adenosylmethionine:tRNA ribosyltransferase-isomerase"/>
    <property type="match status" value="1"/>
</dbReference>
<dbReference type="FunFam" id="2.40.10.240:FF:000002">
    <property type="entry name" value="S-adenosylmethionine:tRNA ribosyltransferase-isomerase"/>
    <property type="match status" value="1"/>
</dbReference>
<dbReference type="NCBIfam" id="NF001140">
    <property type="entry name" value="PRK00147.1"/>
    <property type="match status" value="1"/>
</dbReference>
<dbReference type="KEGG" id="amij:EQM06_05555"/>
<evidence type="ECO:0000256" key="11">
    <source>
        <dbReference type="ARBA" id="ARBA00069325"/>
    </source>
</evidence>
<comment type="catalytic activity">
    <reaction evidence="8 13">
        <text>7-aminomethyl-7-carbaguanosine(34) in tRNA + S-adenosyl-L-methionine = epoxyqueuosine(34) in tRNA + adenine + L-methionine + 2 H(+)</text>
        <dbReference type="Rhea" id="RHEA:32155"/>
        <dbReference type="Rhea" id="RHEA-COMP:10342"/>
        <dbReference type="Rhea" id="RHEA-COMP:18582"/>
        <dbReference type="ChEBI" id="CHEBI:15378"/>
        <dbReference type="ChEBI" id="CHEBI:16708"/>
        <dbReference type="ChEBI" id="CHEBI:57844"/>
        <dbReference type="ChEBI" id="CHEBI:59789"/>
        <dbReference type="ChEBI" id="CHEBI:82833"/>
        <dbReference type="ChEBI" id="CHEBI:194443"/>
        <dbReference type="EC" id="2.4.99.17"/>
    </reaction>
</comment>
<sequence length="354" mass="40255">MHINDFDYDLPSELIAQKPADKRDNSRLMVVHRDTGAVEHKHFYNILEYLEPGDCLVLNNSKVLPARLFGIKAETGAKVEFLLIKRLDGDLWETMVRPGKRLKPGDVVDFSREGATAKFQATVVDYGEEGTRHVKFEYEGIFLERLEELGSMPLPPYIERESEEQDKDRYQTVYCKEEGSVAAPTAGLHFTEELLGQAQEKGIRLAYVTLHVGIGTFRPVKCDIIEEHKMHFEEYEVSEESARIINETKENGGRIFSVGTTSCRTVESAATLNEDGQSSAYQVKPGHGNTGIFIYPGYEFKIIDCLITNFHLPKSTLLMLISALYDREKILEVYKTAVEEKYRFFSYGDAMLIL</sequence>
<evidence type="ECO:0000256" key="9">
    <source>
        <dbReference type="ARBA" id="ARBA00061210"/>
    </source>
</evidence>
<dbReference type="InterPro" id="IPR036100">
    <property type="entry name" value="QueA_sf"/>
</dbReference>
<evidence type="ECO:0000256" key="12">
    <source>
        <dbReference type="ARBA" id="ARBA00076160"/>
    </source>
</evidence>
<evidence type="ECO:0000256" key="10">
    <source>
        <dbReference type="ARBA" id="ARBA00066503"/>
    </source>
</evidence>
<comment type="subunit">
    <text evidence="3 13">Monomer.</text>
</comment>
<evidence type="ECO:0000256" key="6">
    <source>
        <dbReference type="ARBA" id="ARBA00022691"/>
    </source>
</evidence>
<evidence type="ECO:0000256" key="7">
    <source>
        <dbReference type="ARBA" id="ARBA00022785"/>
    </source>
</evidence>
<dbReference type="RefSeq" id="WP_128745386.1">
    <property type="nucleotide sequence ID" value="NZ_CP035281.1"/>
</dbReference>
<dbReference type="GO" id="GO:0051075">
    <property type="term" value="F:S-adenosylmethionine:tRNA ribosyltransferase-isomerase activity"/>
    <property type="evidence" value="ECO:0007669"/>
    <property type="project" value="UniProtKB-EC"/>
</dbReference>
<dbReference type="Gene3D" id="3.40.1780.10">
    <property type="entry name" value="QueA-like"/>
    <property type="match status" value="1"/>
</dbReference>
<dbReference type="GO" id="GO:0008616">
    <property type="term" value="P:tRNA queuosine(34) biosynthetic process"/>
    <property type="evidence" value="ECO:0007669"/>
    <property type="project" value="UniProtKB-UniRule"/>
</dbReference>
<dbReference type="EMBL" id="CP035281">
    <property type="protein sequence ID" value="QAT42737.1"/>
    <property type="molecule type" value="Genomic_DNA"/>
</dbReference>
<organism evidence="14 15">
    <name type="scientific">Aminipila luticellarii</name>
    <dbReference type="NCBI Taxonomy" id="2507160"/>
    <lineage>
        <taxon>Bacteria</taxon>
        <taxon>Bacillati</taxon>
        <taxon>Bacillota</taxon>
        <taxon>Clostridia</taxon>
        <taxon>Peptostreptococcales</taxon>
        <taxon>Anaerovoracaceae</taxon>
        <taxon>Aminipila</taxon>
    </lineage>
</organism>
<comment type="similarity">
    <text evidence="9 13">Belongs to the QueA family.</text>
</comment>
<name>A0A410PUV8_9FIRM</name>
<dbReference type="PANTHER" id="PTHR30307:SF0">
    <property type="entry name" value="S-ADENOSYLMETHIONINE:TRNA RIBOSYLTRANSFERASE-ISOMERASE"/>
    <property type="match status" value="1"/>
</dbReference>
<keyword evidence="7 13" id="KW-0671">Queuosine biosynthesis</keyword>
<keyword evidence="14" id="KW-0413">Isomerase</keyword>
<keyword evidence="5 13" id="KW-0808">Transferase</keyword>
<keyword evidence="14" id="KW-0328">Glycosyltransferase</keyword>
<dbReference type="AlphaFoldDB" id="A0A410PUV8"/>
<dbReference type="OrthoDB" id="9805933at2"/>
<comment type="function">
    <text evidence="13">Transfers and isomerizes the ribose moiety from AdoMet to the 7-aminomethyl group of 7-deazaguanine (preQ1-tRNA) to give epoxyqueuosine (oQ-tRNA).</text>
</comment>
<evidence type="ECO:0000256" key="8">
    <source>
        <dbReference type="ARBA" id="ARBA00052751"/>
    </source>
</evidence>
<dbReference type="Gene3D" id="2.40.10.240">
    <property type="entry name" value="QueA-like"/>
    <property type="match status" value="1"/>
</dbReference>
<dbReference type="InterPro" id="IPR042119">
    <property type="entry name" value="QueA_dom2"/>
</dbReference>
<reference evidence="14 15" key="1">
    <citation type="submission" date="2019-01" db="EMBL/GenBank/DDBJ databases">
        <title>Draft genomes of a novel of Aminipila strains.</title>
        <authorList>
            <person name="Ma S."/>
        </authorList>
    </citation>
    <scope>NUCLEOTIDE SEQUENCE [LARGE SCALE GENOMIC DNA]</scope>
    <source>
        <strain evidence="15">JN-39</strain>
    </source>
</reference>
<comment type="subcellular location">
    <subcellularLocation>
        <location evidence="1 13">Cytoplasm</location>
    </subcellularLocation>
</comment>
<dbReference type="Proteomes" id="UP000287601">
    <property type="component" value="Chromosome"/>
</dbReference>
<keyword evidence="6 13" id="KW-0949">S-adenosyl-L-methionine</keyword>
<dbReference type="UniPathway" id="UPA00392"/>
<accession>A0A410PUV8</accession>
<evidence type="ECO:0000256" key="3">
    <source>
        <dbReference type="ARBA" id="ARBA00011245"/>
    </source>
</evidence>
<dbReference type="NCBIfam" id="TIGR00113">
    <property type="entry name" value="queA"/>
    <property type="match status" value="1"/>
</dbReference>
<dbReference type="GO" id="GO:0005737">
    <property type="term" value="C:cytoplasm"/>
    <property type="evidence" value="ECO:0007669"/>
    <property type="project" value="UniProtKB-SubCell"/>
</dbReference>
<evidence type="ECO:0000256" key="5">
    <source>
        <dbReference type="ARBA" id="ARBA00022679"/>
    </source>
</evidence>
<gene>
    <name evidence="13 14" type="primary">queA</name>
    <name evidence="14" type="ORF">EQM06_05555</name>
</gene>
<keyword evidence="4 13" id="KW-0963">Cytoplasm</keyword>
<evidence type="ECO:0000313" key="14">
    <source>
        <dbReference type="EMBL" id="QAT42737.1"/>
    </source>
</evidence>
<dbReference type="InterPro" id="IPR042118">
    <property type="entry name" value="QueA_dom1"/>
</dbReference>
<dbReference type="SUPFAM" id="SSF111337">
    <property type="entry name" value="QueA-like"/>
    <property type="match status" value="1"/>
</dbReference>
<evidence type="ECO:0000256" key="1">
    <source>
        <dbReference type="ARBA" id="ARBA00004496"/>
    </source>
</evidence>
<evidence type="ECO:0000256" key="2">
    <source>
        <dbReference type="ARBA" id="ARBA00004691"/>
    </source>
</evidence>
<dbReference type="EC" id="2.4.99.17" evidence="10 13"/>
<evidence type="ECO:0000256" key="4">
    <source>
        <dbReference type="ARBA" id="ARBA00022490"/>
    </source>
</evidence>
<dbReference type="HAMAP" id="MF_00113">
    <property type="entry name" value="QueA"/>
    <property type="match status" value="1"/>
</dbReference>
<evidence type="ECO:0000313" key="15">
    <source>
        <dbReference type="Proteomes" id="UP000287601"/>
    </source>
</evidence>
<dbReference type="InterPro" id="IPR003699">
    <property type="entry name" value="QueA"/>
</dbReference>
<protein>
    <recommendedName>
        <fullName evidence="11 13">S-adenosylmethionine:tRNA ribosyltransferase-isomerase</fullName>
        <ecNumber evidence="10 13">2.4.99.17</ecNumber>
    </recommendedName>
    <alternativeName>
        <fullName evidence="12 13">Queuosine biosynthesis protein QueA</fullName>
    </alternativeName>
</protein>
<dbReference type="Pfam" id="PF02547">
    <property type="entry name" value="Queuosine_synth"/>
    <property type="match status" value="1"/>
</dbReference>